<reference evidence="2" key="1">
    <citation type="submission" date="2025-08" db="UniProtKB">
        <authorList>
            <consortium name="RefSeq"/>
        </authorList>
    </citation>
    <scope>IDENTIFICATION</scope>
</reference>
<evidence type="ECO:0000313" key="1">
    <source>
        <dbReference type="Proteomes" id="UP001732720"/>
    </source>
</evidence>
<sequence>MTLKPSLNNWASILRAHQLCSRSAHLAEHPPSPSRAFMSERPHHARRQRTRFSEGQLRVLRDVFSETKRPDWDTVQALAARLQLDVAVIKTWFKNNLVRWKKQQQEKEPNPKPGGNAADTFSASSRGSDDAKQEPQGSSGDKGPGATGGPASSSQCALEPCDIHEIHLEDAAPPWVSMAYNMDQLVELYALPGDDDPDSLDRYLLPGCLH</sequence>
<proteinExistence type="predicted"/>
<accession>A0AC58LC70</accession>
<gene>
    <name evidence="2" type="primary">LOC141418198</name>
</gene>
<dbReference type="Proteomes" id="UP001732720">
    <property type="component" value="Chromosome 16"/>
</dbReference>
<organism evidence="1 2">
    <name type="scientific">Castor canadensis</name>
    <name type="common">American beaver</name>
    <dbReference type="NCBI Taxonomy" id="51338"/>
    <lineage>
        <taxon>Eukaryota</taxon>
        <taxon>Metazoa</taxon>
        <taxon>Chordata</taxon>
        <taxon>Craniata</taxon>
        <taxon>Vertebrata</taxon>
        <taxon>Euteleostomi</taxon>
        <taxon>Mammalia</taxon>
        <taxon>Eutheria</taxon>
        <taxon>Euarchontoglires</taxon>
        <taxon>Glires</taxon>
        <taxon>Rodentia</taxon>
        <taxon>Castorimorpha</taxon>
        <taxon>Castoridae</taxon>
        <taxon>Castor</taxon>
    </lineage>
</organism>
<protein>
    <submittedName>
        <fullName evidence="2">Paired-like homeodomain transcription factor LEUTX</fullName>
    </submittedName>
</protein>
<dbReference type="RefSeq" id="XP_073914737.1">
    <property type="nucleotide sequence ID" value="XM_074058636.1"/>
</dbReference>
<name>A0AC58LC70_CASCN</name>
<keyword evidence="1" id="KW-1185">Reference proteome</keyword>
<evidence type="ECO:0000313" key="2">
    <source>
        <dbReference type="RefSeq" id="XP_073914737.1"/>
    </source>
</evidence>